<feature type="compositionally biased region" description="Gly residues" evidence="2">
    <location>
        <begin position="353"/>
        <end position="363"/>
    </location>
</feature>
<dbReference type="Pfam" id="PF17921">
    <property type="entry name" value="Integrase_H2C2"/>
    <property type="match status" value="1"/>
</dbReference>
<dbReference type="GO" id="GO:0003676">
    <property type="term" value="F:nucleic acid binding"/>
    <property type="evidence" value="ECO:0007669"/>
    <property type="project" value="InterPro"/>
</dbReference>
<feature type="region of interest" description="Disordered" evidence="2">
    <location>
        <begin position="119"/>
        <end position="150"/>
    </location>
</feature>
<feature type="region of interest" description="Disordered" evidence="2">
    <location>
        <begin position="66"/>
        <end position="97"/>
    </location>
</feature>
<dbReference type="EMBL" id="BKCJ010004072">
    <property type="protein sequence ID" value="GEU58858.1"/>
    <property type="molecule type" value="Genomic_DNA"/>
</dbReference>
<dbReference type="Gene3D" id="4.10.60.10">
    <property type="entry name" value="Zinc finger, CCHC-type"/>
    <property type="match status" value="1"/>
</dbReference>
<name>A0A6L2LAS1_TANCI</name>
<feature type="compositionally biased region" description="Basic and acidic residues" evidence="2">
    <location>
        <begin position="472"/>
        <end position="486"/>
    </location>
</feature>
<dbReference type="InterPro" id="IPR056777">
    <property type="entry name" value="Ycf2_N"/>
</dbReference>
<dbReference type="InterPro" id="IPR036397">
    <property type="entry name" value="RNaseH_sf"/>
</dbReference>
<dbReference type="Pfam" id="PF05695">
    <property type="entry name" value="Ycf2"/>
    <property type="match status" value="1"/>
</dbReference>
<feature type="region of interest" description="Disordered" evidence="2">
    <location>
        <begin position="333"/>
        <end position="374"/>
    </location>
</feature>
<dbReference type="SUPFAM" id="SSF53098">
    <property type="entry name" value="Ribonuclease H-like"/>
    <property type="match status" value="1"/>
</dbReference>
<feature type="domain" description="CCHC-type" evidence="3">
    <location>
        <begin position="571"/>
        <end position="587"/>
    </location>
</feature>
<dbReference type="AlphaFoldDB" id="A0A6L2LAS1"/>
<accession>A0A6L2LAS1</accession>
<feature type="compositionally biased region" description="Low complexity" evidence="2">
    <location>
        <begin position="130"/>
        <end position="148"/>
    </location>
</feature>
<comment type="caution">
    <text evidence="4">The sequence shown here is derived from an EMBL/GenBank/DDBJ whole genome shotgun (WGS) entry which is preliminary data.</text>
</comment>
<dbReference type="PANTHER" id="PTHR46148:SF59">
    <property type="entry name" value="NUCLEOTIDYLTRANSFERASE, RIBONUCLEASE H"/>
    <property type="match status" value="1"/>
</dbReference>
<feature type="compositionally biased region" description="Polar residues" evidence="2">
    <location>
        <begin position="589"/>
        <end position="605"/>
    </location>
</feature>
<reference evidence="4" key="1">
    <citation type="journal article" date="2019" name="Sci. Rep.">
        <title>Draft genome of Tanacetum cinerariifolium, the natural source of mosquito coil.</title>
        <authorList>
            <person name="Yamashiro T."/>
            <person name="Shiraishi A."/>
            <person name="Satake H."/>
            <person name="Nakayama K."/>
        </authorList>
    </citation>
    <scope>NUCLEOTIDE SEQUENCE</scope>
</reference>
<dbReference type="InterPro" id="IPR001878">
    <property type="entry name" value="Znf_CCHC"/>
</dbReference>
<feature type="region of interest" description="Disordered" evidence="2">
    <location>
        <begin position="468"/>
        <end position="510"/>
    </location>
</feature>
<feature type="region of interest" description="Disordered" evidence="2">
    <location>
        <begin position="176"/>
        <end position="198"/>
    </location>
</feature>
<keyword evidence="1" id="KW-0175">Coiled coil</keyword>
<dbReference type="Pfam" id="PF24626">
    <property type="entry name" value="SH3_Tf2-1"/>
    <property type="match status" value="1"/>
</dbReference>
<dbReference type="InterPro" id="IPR041588">
    <property type="entry name" value="Integrase_H2C2"/>
</dbReference>
<dbReference type="SMART" id="SM00343">
    <property type="entry name" value="ZnF_C2HC"/>
    <property type="match status" value="2"/>
</dbReference>
<evidence type="ECO:0000313" key="4">
    <source>
        <dbReference type="EMBL" id="GEU58858.1"/>
    </source>
</evidence>
<feature type="coiled-coil region" evidence="1">
    <location>
        <begin position="240"/>
        <end position="267"/>
    </location>
</feature>
<dbReference type="Gene3D" id="1.10.340.70">
    <property type="match status" value="1"/>
</dbReference>
<evidence type="ECO:0000259" key="3">
    <source>
        <dbReference type="SMART" id="SM00343"/>
    </source>
</evidence>
<dbReference type="PANTHER" id="PTHR46148">
    <property type="entry name" value="CHROMO DOMAIN-CONTAINING PROTEIN"/>
    <property type="match status" value="1"/>
</dbReference>
<proteinExistence type="predicted"/>
<gene>
    <name evidence="4" type="ORF">Tci_030836</name>
</gene>
<evidence type="ECO:0000256" key="1">
    <source>
        <dbReference type="SAM" id="Coils"/>
    </source>
</evidence>
<dbReference type="Gene3D" id="3.30.420.10">
    <property type="entry name" value="Ribonuclease H-like superfamily/Ribonuclease H"/>
    <property type="match status" value="1"/>
</dbReference>
<protein>
    <recommendedName>
        <fullName evidence="3">CCHC-type domain-containing protein</fullName>
    </recommendedName>
</protein>
<feature type="region of interest" description="Disordered" evidence="2">
    <location>
        <begin position="583"/>
        <end position="605"/>
    </location>
</feature>
<sequence>MFGKGYAVSTHARMISPCVKRYSLYITLKRKLYVRGRSLCFVLEMLNKVTPPDTYSVQAPSGGVTDCSSPFLSSNDDTTDSDTQDTPSSPTYGTPFTVYTASTQRSPVIPHRRVMILAPGQPIPHGRPLFSPDDSAQDSSSDSSSDASSDFHLDASFDSSSRHSLSDHSSLDLLSTSVRPSRKRRRSPMTFLLSLPPVGPRETRVERVTHPAMPKDIPEPAQEGAVEVIEGVQREQGHRIVGVESTVTTLTERVAELERDNRRLRGTTEFEKVKSLMIPSSMIELQKLLDRYPTSEPNSFCASCSRGKKEDRQGLTPILALIHATTMVAARTARGEGENGGNEGNGNEDNGGNRNGGNGGNGNEGNRENGNHGMNFRGFMPMARECTFQDFLKCKPHTFSGTKGVVGLTRCALTWWNSHKRTIGVDAAYAMKWVGLIKFITEAYCLRNEELILLCTRMVPDKKLQGYAARSAENKRRMESNPRDNRGQQPPFKRQNTSRKNVARAYTTGNNKRKGYVRSFPYCNKCRLHHEGLCTIRCRNCKKIRHQTRDCRVAVTPNTQGATVRNQQGNVCYECGRPRHFRKDYPKMRSQNRGNQTRNKIGNNTEGNEVTAKAYVIGKGGTNPDSNIVTGDKVLIIRGDNCDGGSKLNIISCKKTQKYIQKGCQVYLAQVTSKKVKDKSKEKRLKDVPIIQEFLEVFPEDLPGLPPARQSSGGRHSKDSIQDSLWALQVPRKANVVADALSGKEISRPLRVRALVMTIGLNLPKKILSARSEARKEENFINEDLHGMINKLEPRADGTLGLNNQSWILCFGDLKALIMHESHKSKYYIHPGSNKMYQDLKKLYWWPNMKAEIATYVSKCLTCAKVKIEYQKLSEDDTLEKMTRKYLKEVVSKHGVPVLIISDRDGKFTLHFWKSLNKALGTRLDMNTAYHPETDVTIPTLRLLRSRHCMGASVDHLSAGLSRIQAACDRQKSYADIRMKPLEFQVRDKFMLKVSPWKGVIHFGKRRKLNPRYIGPFKISARVGTVAYRLELPEQLSRVHSMFHVSRLKKRMADEPLAIPLDEIQVDDKLNFIKEPVEIIDREVKRMKQSRISIVKVRWNSRRGPELTWEREDQMQKKYPYLFPNSALVADTTS</sequence>
<dbReference type="InterPro" id="IPR056924">
    <property type="entry name" value="SH3_Tf2-1"/>
</dbReference>
<organism evidence="4">
    <name type="scientific">Tanacetum cinerariifolium</name>
    <name type="common">Dalmatian daisy</name>
    <name type="synonym">Chrysanthemum cinerariifolium</name>
    <dbReference type="NCBI Taxonomy" id="118510"/>
    <lineage>
        <taxon>Eukaryota</taxon>
        <taxon>Viridiplantae</taxon>
        <taxon>Streptophyta</taxon>
        <taxon>Embryophyta</taxon>
        <taxon>Tracheophyta</taxon>
        <taxon>Spermatophyta</taxon>
        <taxon>Magnoliopsida</taxon>
        <taxon>eudicotyledons</taxon>
        <taxon>Gunneridae</taxon>
        <taxon>Pentapetalae</taxon>
        <taxon>asterids</taxon>
        <taxon>campanulids</taxon>
        <taxon>Asterales</taxon>
        <taxon>Asteraceae</taxon>
        <taxon>Asteroideae</taxon>
        <taxon>Anthemideae</taxon>
        <taxon>Anthemidinae</taxon>
        <taxon>Tanacetum</taxon>
    </lineage>
</organism>
<feature type="domain" description="CCHC-type" evidence="3">
    <location>
        <begin position="537"/>
        <end position="553"/>
    </location>
</feature>
<dbReference type="InterPro" id="IPR012337">
    <property type="entry name" value="RNaseH-like_sf"/>
</dbReference>
<evidence type="ECO:0000256" key="2">
    <source>
        <dbReference type="SAM" id="MobiDB-lite"/>
    </source>
</evidence>
<dbReference type="GO" id="GO:0008270">
    <property type="term" value="F:zinc ion binding"/>
    <property type="evidence" value="ECO:0007669"/>
    <property type="project" value="InterPro"/>
</dbReference>